<evidence type="ECO:0000256" key="1">
    <source>
        <dbReference type="ARBA" id="ARBA00001947"/>
    </source>
</evidence>
<evidence type="ECO:0000259" key="10">
    <source>
        <dbReference type="SMART" id="SM00829"/>
    </source>
</evidence>
<dbReference type="RefSeq" id="WP_393174765.1">
    <property type="nucleotide sequence ID" value="NZ_JBICRM010000039.1"/>
</dbReference>
<accession>A0ABW7AUI9</accession>
<dbReference type="Proteomes" id="UP001603978">
    <property type="component" value="Unassembled WGS sequence"/>
</dbReference>
<evidence type="ECO:0000256" key="2">
    <source>
        <dbReference type="ARBA" id="ARBA00008072"/>
    </source>
</evidence>
<keyword evidence="4 9" id="KW-0479">Metal-binding</keyword>
<dbReference type="Gene3D" id="3.90.180.10">
    <property type="entry name" value="Medium-chain alcohol dehydrogenases, catalytic domain"/>
    <property type="match status" value="1"/>
</dbReference>
<evidence type="ECO:0000256" key="6">
    <source>
        <dbReference type="ARBA" id="ARBA00023002"/>
    </source>
</evidence>
<protein>
    <recommendedName>
        <fullName evidence="3">alcohol dehydrogenase</fullName>
        <ecNumber evidence="3">1.1.1.1</ecNumber>
    </recommendedName>
</protein>
<dbReference type="SUPFAM" id="SSF50129">
    <property type="entry name" value="GroES-like"/>
    <property type="match status" value="1"/>
</dbReference>
<dbReference type="PANTHER" id="PTHR42940:SF8">
    <property type="entry name" value="VACUOLAR PROTEIN SORTING-ASSOCIATED PROTEIN 11"/>
    <property type="match status" value="1"/>
</dbReference>
<dbReference type="InterPro" id="IPR011032">
    <property type="entry name" value="GroES-like_sf"/>
</dbReference>
<dbReference type="PROSITE" id="PS00059">
    <property type="entry name" value="ADH_ZINC"/>
    <property type="match status" value="1"/>
</dbReference>
<evidence type="ECO:0000256" key="8">
    <source>
        <dbReference type="ARBA" id="ARBA00049243"/>
    </source>
</evidence>
<evidence type="ECO:0000256" key="7">
    <source>
        <dbReference type="ARBA" id="ARBA00049164"/>
    </source>
</evidence>
<evidence type="ECO:0000313" key="12">
    <source>
        <dbReference type="Proteomes" id="UP001603978"/>
    </source>
</evidence>
<evidence type="ECO:0000313" key="11">
    <source>
        <dbReference type="EMBL" id="MFG1709719.1"/>
    </source>
</evidence>
<name>A0ABW7AUI9_9ACTN</name>
<proteinExistence type="inferred from homology"/>
<dbReference type="PANTHER" id="PTHR42940">
    <property type="entry name" value="ALCOHOL DEHYDROGENASE 1-RELATED"/>
    <property type="match status" value="1"/>
</dbReference>
<dbReference type="Pfam" id="PF08240">
    <property type="entry name" value="ADH_N"/>
    <property type="match status" value="1"/>
</dbReference>
<comment type="similarity">
    <text evidence="2 9">Belongs to the zinc-containing alcohol dehydrogenase family.</text>
</comment>
<evidence type="ECO:0000256" key="4">
    <source>
        <dbReference type="ARBA" id="ARBA00022723"/>
    </source>
</evidence>
<sequence length="336" mass="33938">MRAALATGVNAPLSLIERQIPEPGPGEVLVKITACGVCFTDLNLVRGHFPFARFPVVPGHEITGTVAALGSGVPGLSVGDPVGAQFLYDSCGHCDYCVSGDQILCPSKRITGIVTDGGYAEYALFKGGYVTPLPAGLDPVAAAPLMCAGLTAFNGLRRAGATPSSRVAIIGSGGVGALAIQYAVAMGARVAVIGRSAGGAASAKELGAELFVASRDTDPAAALKAWDGGADIILNAAPSNEAAAAVLTGLAPDGTLVLCGYDNTPLTLAAQPMVLNRLRVMASPSGSPHDLRDTLAFSAQHHILPKVTPITLDQAPATLEAMGSGSGGGRRVITFE</sequence>
<dbReference type="InterPro" id="IPR013149">
    <property type="entry name" value="ADH-like_C"/>
</dbReference>
<organism evidence="11 12">
    <name type="scientific">Nonomuraea marmarensis</name>
    <dbReference type="NCBI Taxonomy" id="3351344"/>
    <lineage>
        <taxon>Bacteria</taxon>
        <taxon>Bacillati</taxon>
        <taxon>Actinomycetota</taxon>
        <taxon>Actinomycetes</taxon>
        <taxon>Streptosporangiales</taxon>
        <taxon>Streptosporangiaceae</taxon>
        <taxon>Nonomuraea</taxon>
    </lineage>
</organism>
<dbReference type="InterPro" id="IPR020843">
    <property type="entry name" value="ER"/>
</dbReference>
<evidence type="ECO:0000256" key="3">
    <source>
        <dbReference type="ARBA" id="ARBA00013190"/>
    </source>
</evidence>
<comment type="catalytic activity">
    <reaction evidence="8">
        <text>a primary alcohol + NAD(+) = an aldehyde + NADH + H(+)</text>
        <dbReference type="Rhea" id="RHEA:10736"/>
        <dbReference type="ChEBI" id="CHEBI:15378"/>
        <dbReference type="ChEBI" id="CHEBI:15734"/>
        <dbReference type="ChEBI" id="CHEBI:17478"/>
        <dbReference type="ChEBI" id="CHEBI:57540"/>
        <dbReference type="ChEBI" id="CHEBI:57945"/>
        <dbReference type="EC" id="1.1.1.1"/>
    </reaction>
</comment>
<dbReference type="EMBL" id="JBICRM010000039">
    <property type="protein sequence ID" value="MFG1709719.1"/>
    <property type="molecule type" value="Genomic_DNA"/>
</dbReference>
<dbReference type="SUPFAM" id="SSF51735">
    <property type="entry name" value="NAD(P)-binding Rossmann-fold domains"/>
    <property type="match status" value="1"/>
</dbReference>
<dbReference type="Gene3D" id="3.40.50.720">
    <property type="entry name" value="NAD(P)-binding Rossmann-like Domain"/>
    <property type="match status" value="1"/>
</dbReference>
<dbReference type="Pfam" id="PF00107">
    <property type="entry name" value="ADH_zinc_N"/>
    <property type="match status" value="1"/>
</dbReference>
<dbReference type="EC" id="1.1.1.1" evidence="3"/>
<dbReference type="SMART" id="SM00829">
    <property type="entry name" value="PKS_ER"/>
    <property type="match status" value="1"/>
</dbReference>
<evidence type="ECO:0000256" key="9">
    <source>
        <dbReference type="RuleBase" id="RU361277"/>
    </source>
</evidence>
<dbReference type="InterPro" id="IPR002328">
    <property type="entry name" value="ADH_Zn_CS"/>
</dbReference>
<reference evidence="11 12" key="1">
    <citation type="submission" date="2024-10" db="EMBL/GenBank/DDBJ databases">
        <authorList>
            <person name="Topkara A.R."/>
            <person name="Saygin H."/>
        </authorList>
    </citation>
    <scope>NUCLEOTIDE SEQUENCE [LARGE SCALE GENOMIC DNA]</scope>
    <source>
        <strain evidence="11 12">M3C6</strain>
    </source>
</reference>
<keyword evidence="12" id="KW-1185">Reference proteome</keyword>
<keyword evidence="5 9" id="KW-0862">Zinc</keyword>
<feature type="domain" description="Enoyl reductase (ER)" evidence="10">
    <location>
        <begin position="8"/>
        <end position="333"/>
    </location>
</feature>
<comment type="catalytic activity">
    <reaction evidence="7">
        <text>a secondary alcohol + NAD(+) = a ketone + NADH + H(+)</text>
        <dbReference type="Rhea" id="RHEA:10740"/>
        <dbReference type="ChEBI" id="CHEBI:15378"/>
        <dbReference type="ChEBI" id="CHEBI:17087"/>
        <dbReference type="ChEBI" id="CHEBI:35681"/>
        <dbReference type="ChEBI" id="CHEBI:57540"/>
        <dbReference type="ChEBI" id="CHEBI:57945"/>
        <dbReference type="EC" id="1.1.1.1"/>
    </reaction>
</comment>
<dbReference type="InterPro" id="IPR036291">
    <property type="entry name" value="NAD(P)-bd_dom_sf"/>
</dbReference>
<keyword evidence="6" id="KW-0560">Oxidoreductase</keyword>
<dbReference type="InterPro" id="IPR013154">
    <property type="entry name" value="ADH-like_N"/>
</dbReference>
<comment type="caution">
    <text evidence="11">The sequence shown here is derived from an EMBL/GenBank/DDBJ whole genome shotgun (WGS) entry which is preliminary data.</text>
</comment>
<gene>
    <name evidence="11" type="ORF">ACFLIM_41720</name>
</gene>
<comment type="cofactor">
    <cofactor evidence="1 9">
        <name>Zn(2+)</name>
        <dbReference type="ChEBI" id="CHEBI:29105"/>
    </cofactor>
</comment>
<evidence type="ECO:0000256" key="5">
    <source>
        <dbReference type="ARBA" id="ARBA00022833"/>
    </source>
</evidence>